<keyword evidence="2" id="KW-1134">Transmembrane beta strand</keyword>
<evidence type="ECO:0000259" key="7">
    <source>
        <dbReference type="Pfam" id="PF13505"/>
    </source>
</evidence>
<dbReference type="PANTHER" id="PTHR35892:SF2">
    <property type="entry name" value="OUTER MEMBRANE PROTEIN PAGN"/>
    <property type="match status" value="1"/>
</dbReference>
<evidence type="ECO:0000256" key="1">
    <source>
        <dbReference type="ARBA" id="ARBA00004571"/>
    </source>
</evidence>
<evidence type="ECO:0000313" key="8">
    <source>
        <dbReference type="EMBL" id="MBX6982187.1"/>
    </source>
</evidence>
<evidence type="ECO:0000256" key="2">
    <source>
        <dbReference type="ARBA" id="ARBA00022452"/>
    </source>
</evidence>
<evidence type="ECO:0000256" key="5">
    <source>
        <dbReference type="ARBA" id="ARBA00023136"/>
    </source>
</evidence>
<proteinExistence type="predicted"/>
<protein>
    <submittedName>
        <fullName evidence="8">Porin family protein</fullName>
    </submittedName>
</protein>
<dbReference type="EMBL" id="SHDO01000023">
    <property type="protein sequence ID" value="MBX6982187.1"/>
    <property type="molecule type" value="Genomic_DNA"/>
</dbReference>
<organism evidence="8 9">
    <name type="scientific">Providencia rettgeri</name>
    <dbReference type="NCBI Taxonomy" id="587"/>
    <lineage>
        <taxon>Bacteria</taxon>
        <taxon>Pseudomonadati</taxon>
        <taxon>Pseudomonadota</taxon>
        <taxon>Gammaproteobacteria</taxon>
        <taxon>Enterobacterales</taxon>
        <taxon>Morganellaceae</taxon>
        <taxon>Providencia</taxon>
    </lineage>
</organism>
<evidence type="ECO:0000256" key="6">
    <source>
        <dbReference type="SAM" id="SignalP"/>
    </source>
</evidence>
<dbReference type="Pfam" id="PF13505">
    <property type="entry name" value="OMP_b-brl"/>
    <property type="match status" value="1"/>
</dbReference>
<dbReference type="Gene3D" id="2.40.160.20">
    <property type="match status" value="1"/>
</dbReference>
<dbReference type="OrthoDB" id="6101900at2"/>
<dbReference type="InterPro" id="IPR051723">
    <property type="entry name" value="Bact_OM_Invasion-Related"/>
</dbReference>
<name>A0A1J0EDI5_PRORE</name>
<feature type="chain" id="PRO_5009610643" evidence="6">
    <location>
        <begin position="20"/>
        <end position="245"/>
    </location>
</feature>
<evidence type="ECO:0000256" key="4">
    <source>
        <dbReference type="ARBA" id="ARBA00022729"/>
    </source>
</evidence>
<dbReference type="PANTHER" id="PTHR35892">
    <property type="entry name" value="OUTER MEMBRANE PROTEIN PAGN-RELATED"/>
    <property type="match status" value="1"/>
</dbReference>
<feature type="signal peptide" evidence="6">
    <location>
        <begin position="1"/>
        <end position="19"/>
    </location>
</feature>
<dbReference type="RefSeq" id="WP_048605758.1">
    <property type="nucleotide sequence ID" value="NZ_ABEXOQ020000032.1"/>
</dbReference>
<dbReference type="SUPFAM" id="SSF56925">
    <property type="entry name" value="OMPA-like"/>
    <property type="match status" value="1"/>
</dbReference>
<gene>
    <name evidence="8" type="ORF">EX242_18245</name>
</gene>
<evidence type="ECO:0000313" key="9">
    <source>
        <dbReference type="Proteomes" id="UP000824410"/>
    </source>
</evidence>
<evidence type="ECO:0000256" key="3">
    <source>
        <dbReference type="ARBA" id="ARBA00022692"/>
    </source>
</evidence>
<sequence length="245" mass="26561">MKKIIAVSLLSVVSSVAMASNSGFYVSGKMGTSILKLSDQKWESIDDLGEYDRASGGSKTKGVFGGGLAVGYDLYDMTSLPLRTELDITLRGKASSKYNLASSSWDNGNGSFYSDSDDAKNDITLNTFMVNAYYDFKNETNFTPYVSVGLGLASIKHKAQYSYSETNSGGSEYSSSSKSKTNSNFAWSLGLGSQYAINDNLSLDLSYRFLDAGKSEVSSYTDGAKDKSKVKVRSNDIMLGVVYRF</sequence>
<feature type="domain" description="Outer membrane protein beta-barrel" evidence="7">
    <location>
        <begin position="6"/>
        <end position="245"/>
    </location>
</feature>
<comment type="subcellular location">
    <subcellularLocation>
        <location evidence="1">Cell outer membrane</location>
        <topology evidence="1">Multi-pass membrane protein</topology>
    </subcellularLocation>
</comment>
<keyword evidence="4 6" id="KW-0732">Signal</keyword>
<dbReference type="Proteomes" id="UP000824410">
    <property type="component" value="Unassembled WGS sequence"/>
</dbReference>
<accession>A0A1J0EDI5</accession>
<comment type="caution">
    <text evidence="8">The sequence shown here is derived from an EMBL/GenBank/DDBJ whole genome shotgun (WGS) entry which is preliminary data.</text>
</comment>
<dbReference type="InterPro" id="IPR027385">
    <property type="entry name" value="Beta-barrel_OMP"/>
</dbReference>
<dbReference type="AlphaFoldDB" id="A0A1J0EDI5"/>
<keyword evidence="3" id="KW-0812">Transmembrane</keyword>
<dbReference type="GO" id="GO:0009279">
    <property type="term" value="C:cell outer membrane"/>
    <property type="evidence" value="ECO:0007669"/>
    <property type="project" value="UniProtKB-SubCell"/>
</dbReference>
<dbReference type="InterPro" id="IPR011250">
    <property type="entry name" value="OMP/PagP_B-barrel"/>
</dbReference>
<dbReference type="KEGG" id="prg:RB151_043230"/>
<reference evidence="8" key="1">
    <citation type="submission" date="2019-02" db="EMBL/GenBank/DDBJ databases">
        <title>Genomic characterization of isolates from hospital effluents in KZN, South Africa.</title>
        <authorList>
            <person name="Ntshobeni N."/>
            <person name="Allam M."/>
            <person name="Ismail A."/>
            <person name="Amoako D."/>
            <person name="Essack S."/>
            <person name="Chenia H."/>
        </authorList>
    </citation>
    <scope>NUCLEOTIDE SEQUENCE</scope>
    <source>
        <strain evidence="8">AFE97_S1</strain>
    </source>
</reference>
<keyword evidence="5" id="KW-0472">Membrane</keyword>